<keyword evidence="5" id="KW-0808">Transferase</keyword>
<comment type="similarity">
    <text evidence="10">Belongs to the glycosyltransferase 22 family. PIGZ subfamily.</text>
</comment>
<evidence type="ECO:0000256" key="3">
    <source>
        <dbReference type="ARBA" id="ARBA00022502"/>
    </source>
</evidence>
<keyword evidence="9 11" id="KW-0472">Membrane</keyword>
<gene>
    <name evidence="12" type="primary">KAFR0E03570</name>
    <name evidence="12" type="ORF">KAFR_0E03570</name>
</gene>
<comment type="pathway">
    <text evidence="2">Glycolipid biosynthesis; glycosylphosphatidylinositol-anchor biosynthesis.</text>
</comment>
<dbReference type="KEGG" id="kaf:KAFR_0E03570"/>
<comment type="caution">
    <text evidence="11">Lacks conserved residue(s) required for the propagation of feature annotation.</text>
</comment>
<evidence type="ECO:0000313" key="12">
    <source>
        <dbReference type="EMBL" id="CCF58508.1"/>
    </source>
</evidence>
<evidence type="ECO:0000256" key="10">
    <source>
        <dbReference type="ARBA" id="ARBA00038466"/>
    </source>
</evidence>
<evidence type="ECO:0000256" key="7">
    <source>
        <dbReference type="ARBA" id="ARBA00022824"/>
    </source>
</evidence>
<dbReference type="RefSeq" id="XP_003957643.1">
    <property type="nucleotide sequence ID" value="XM_003957594.1"/>
</dbReference>
<keyword evidence="3" id="KW-0337">GPI-anchor biosynthesis</keyword>
<comment type="subcellular location">
    <subcellularLocation>
        <location evidence="1 11">Endoplasmic reticulum membrane</location>
        <topology evidence="1 11">Multi-pass membrane protein</topology>
    </subcellularLocation>
</comment>
<evidence type="ECO:0000256" key="4">
    <source>
        <dbReference type="ARBA" id="ARBA00022676"/>
    </source>
</evidence>
<dbReference type="FunCoup" id="H2AVV8">
    <property type="interactions" value="60"/>
</dbReference>
<name>H2AVV8_KAZAF</name>
<dbReference type="PANTHER" id="PTHR22760:SF3">
    <property type="entry name" value="GPI MANNOSYLTRANSFERASE 4"/>
    <property type="match status" value="1"/>
</dbReference>
<dbReference type="Proteomes" id="UP000005220">
    <property type="component" value="Chromosome 5"/>
</dbReference>
<dbReference type="PANTHER" id="PTHR22760">
    <property type="entry name" value="GLYCOSYLTRANSFERASE"/>
    <property type="match status" value="1"/>
</dbReference>
<sequence length="523" mass="60291">MRRRVTLGSHLERYNRRLVMVGMKHIGYCIGAVVAMQMAYIHPDEHFQSLEIMMKKFMDVSGTTAWEFDNMNAARSYAPLLLFYGPIFFIMSQMFHLESPLLVLYLVRLQQYLVYIAVMKLSLKILLPSKRQRRRADFLISTSYITWCFQSHTFSNSNETLLLLLVLSIFHLQIVNDNSTHSTLSIASGFLITVGIFNRITFPGFILLPSFLVFFKFYVKHWKSLLLLMISIACSCYVCALIDTRFYHSSTLLLAPLNNLKYNLNVNNLAEHGLHPRYLHLSVNLPQILLSGLLYIIPRDTETAAQQIKTLPFLSIISSLIVLSSFQHQESRFLVPLLPLFCIIFTTSKYRHSSALLKLWIVSNLIMGIIMGCLHQSGVLNVLQYFHTPQHSTTVDIWWKTYSPPTWMYMKNALTVSTTNFVDDVEKIDLIDFSNTNNHVVDLKGCDFDLLNSTIYGFLEKVNHITLIAPDSIKKHLDPMLGSNLLMEQIYHSSSHLDLDHFDFEDFSSFKLGISVYRISHQK</sequence>
<dbReference type="GO" id="GO:0000026">
    <property type="term" value="F:alpha-1,2-mannosyltransferase activity"/>
    <property type="evidence" value="ECO:0007669"/>
    <property type="project" value="EnsemblFungi"/>
</dbReference>
<dbReference type="GO" id="GO:0006506">
    <property type="term" value="P:GPI anchor biosynthetic process"/>
    <property type="evidence" value="ECO:0007669"/>
    <property type="project" value="UniProtKB-KW"/>
</dbReference>
<evidence type="ECO:0000256" key="8">
    <source>
        <dbReference type="ARBA" id="ARBA00022989"/>
    </source>
</evidence>
<evidence type="ECO:0000256" key="2">
    <source>
        <dbReference type="ARBA" id="ARBA00004687"/>
    </source>
</evidence>
<dbReference type="AlphaFoldDB" id="H2AVV8"/>
<protein>
    <recommendedName>
        <fullName evidence="11">Mannosyltransferase</fullName>
        <ecNumber evidence="11">2.4.1.-</ecNumber>
    </recommendedName>
</protein>
<dbReference type="eggNOG" id="KOG4123">
    <property type="taxonomic scope" value="Eukaryota"/>
</dbReference>
<feature type="transmembrane region" description="Helical" evidence="11">
    <location>
        <begin position="160"/>
        <end position="176"/>
    </location>
</feature>
<dbReference type="OrthoDB" id="10066429at2759"/>
<keyword evidence="6 11" id="KW-0812">Transmembrane</keyword>
<evidence type="ECO:0000256" key="5">
    <source>
        <dbReference type="ARBA" id="ARBA00022679"/>
    </source>
</evidence>
<evidence type="ECO:0000256" key="6">
    <source>
        <dbReference type="ARBA" id="ARBA00022692"/>
    </source>
</evidence>
<proteinExistence type="inferred from homology"/>
<organism evidence="12 13">
    <name type="scientific">Kazachstania africana (strain ATCC 22294 / BCRC 22015 / CBS 2517 / CECT 1963 / NBRC 1671 / NRRL Y-8276)</name>
    <name type="common">Yeast</name>
    <name type="synonym">Kluyveromyces africanus</name>
    <dbReference type="NCBI Taxonomy" id="1071382"/>
    <lineage>
        <taxon>Eukaryota</taxon>
        <taxon>Fungi</taxon>
        <taxon>Dikarya</taxon>
        <taxon>Ascomycota</taxon>
        <taxon>Saccharomycotina</taxon>
        <taxon>Saccharomycetes</taxon>
        <taxon>Saccharomycetales</taxon>
        <taxon>Saccharomycetaceae</taxon>
        <taxon>Kazachstania</taxon>
    </lineage>
</organism>
<dbReference type="InParanoid" id="H2AVV8"/>
<dbReference type="EMBL" id="HE650825">
    <property type="protein sequence ID" value="CCF58508.1"/>
    <property type="molecule type" value="Genomic_DNA"/>
</dbReference>
<dbReference type="GO" id="GO:0005789">
    <property type="term" value="C:endoplasmic reticulum membrane"/>
    <property type="evidence" value="ECO:0007669"/>
    <property type="project" value="UniProtKB-SubCell"/>
</dbReference>
<keyword evidence="13" id="KW-1185">Reference proteome</keyword>
<dbReference type="STRING" id="1071382.H2AVV8"/>
<keyword evidence="8 11" id="KW-1133">Transmembrane helix</keyword>
<evidence type="ECO:0000256" key="1">
    <source>
        <dbReference type="ARBA" id="ARBA00004477"/>
    </source>
</evidence>
<keyword evidence="7 11" id="KW-0256">Endoplasmic reticulum</keyword>
<keyword evidence="4 11" id="KW-0328">Glycosyltransferase</keyword>
<reference evidence="12 13" key="1">
    <citation type="journal article" date="2011" name="Proc. Natl. Acad. Sci. U.S.A.">
        <title>Evolutionary erosion of yeast sex chromosomes by mating-type switching accidents.</title>
        <authorList>
            <person name="Gordon J.L."/>
            <person name="Armisen D."/>
            <person name="Proux-Wera E."/>
            <person name="Oheigeartaigh S.S."/>
            <person name="Byrne K.P."/>
            <person name="Wolfe K.H."/>
        </authorList>
    </citation>
    <scope>NUCLEOTIDE SEQUENCE [LARGE SCALE GENOMIC DNA]</scope>
    <source>
        <strain evidence="13">ATCC 22294 / BCRC 22015 / CBS 2517 / CECT 1963 / NBRC 1671 / NRRL Y-8276</strain>
    </source>
</reference>
<feature type="transmembrane region" description="Helical" evidence="11">
    <location>
        <begin position="196"/>
        <end position="218"/>
    </location>
</feature>
<dbReference type="InterPro" id="IPR005599">
    <property type="entry name" value="GPI_mannosylTrfase"/>
</dbReference>
<dbReference type="GO" id="GO:0006276">
    <property type="term" value="P:plasmid maintenance"/>
    <property type="evidence" value="ECO:0007669"/>
    <property type="project" value="EnsemblFungi"/>
</dbReference>
<accession>H2AVV8</accession>
<evidence type="ECO:0000313" key="13">
    <source>
        <dbReference type="Proteomes" id="UP000005220"/>
    </source>
</evidence>
<feature type="transmembrane region" description="Helical" evidence="11">
    <location>
        <begin position="225"/>
        <end position="247"/>
    </location>
</feature>
<evidence type="ECO:0000256" key="9">
    <source>
        <dbReference type="ARBA" id="ARBA00023136"/>
    </source>
</evidence>
<dbReference type="GeneID" id="13883324"/>
<dbReference type="HOGENOM" id="CLU_022957_2_0_1"/>
<evidence type="ECO:0000256" key="11">
    <source>
        <dbReference type="RuleBase" id="RU363075"/>
    </source>
</evidence>
<dbReference type="Pfam" id="PF03901">
    <property type="entry name" value="Glyco_transf_22"/>
    <property type="match status" value="1"/>
</dbReference>
<dbReference type="EC" id="2.4.1.-" evidence="11"/>